<keyword evidence="1" id="KW-1133">Transmembrane helix</keyword>
<evidence type="ECO:0000313" key="2">
    <source>
        <dbReference type="EMBL" id="TWU01484.1"/>
    </source>
</evidence>
<keyword evidence="1" id="KW-0812">Transmembrane</keyword>
<feature type="transmembrane region" description="Helical" evidence="1">
    <location>
        <begin position="32"/>
        <end position="52"/>
    </location>
</feature>
<comment type="caution">
    <text evidence="2">The sequence shown here is derived from an EMBL/GenBank/DDBJ whole genome shotgun (WGS) entry which is preliminary data.</text>
</comment>
<name>A0A5C6ATL9_9BACT</name>
<dbReference type="AlphaFoldDB" id="A0A5C6ATL9"/>
<keyword evidence="3" id="KW-1185">Reference proteome</keyword>
<reference evidence="2 3" key="1">
    <citation type="submission" date="2019-02" db="EMBL/GenBank/DDBJ databases">
        <title>Deep-cultivation of Planctomycetes and their phenomic and genomic characterization uncovers novel biology.</title>
        <authorList>
            <person name="Wiegand S."/>
            <person name="Jogler M."/>
            <person name="Boedeker C."/>
            <person name="Pinto D."/>
            <person name="Vollmers J."/>
            <person name="Rivas-Marin E."/>
            <person name="Kohn T."/>
            <person name="Peeters S.H."/>
            <person name="Heuer A."/>
            <person name="Rast P."/>
            <person name="Oberbeckmann S."/>
            <person name="Bunk B."/>
            <person name="Jeske O."/>
            <person name="Meyerdierks A."/>
            <person name="Storesund J.E."/>
            <person name="Kallscheuer N."/>
            <person name="Luecker S."/>
            <person name="Lage O.M."/>
            <person name="Pohl T."/>
            <person name="Merkel B.J."/>
            <person name="Hornburger P."/>
            <person name="Mueller R.-W."/>
            <person name="Bruemmer F."/>
            <person name="Labrenz M."/>
            <person name="Spormann A.M."/>
            <person name="Op Den Camp H."/>
            <person name="Overmann J."/>
            <person name="Amann R."/>
            <person name="Jetten M.S.M."/>
            <person name="Mascher T."/>
            <person name="Medema M.H."/>
            <person name="Devos D.P."/>
            <person name="Kaster A.-K."/>
            <person name="Ovreas L."/>
            <person name="Rohde M."/>
            <person name="Galperin M.Y."/>
            <person name="Jogler C."/>
        </authorList>
    </citation>
    <scope>NUCLEOTIDE SEQUENCE [LARGE SCALE GENOMIC DNA]</scope>
    <source>
        <strain evidence="2 3">Pla100</strain>
    </source>
</reference>
<gene>
    <name evidence="2" type="ORF">Pla100_12190</name>
</gene>
<dbReference type="Proteomes" id="UP000316213">
    <property type="component" value="Unassembled WGS sequence"/>
</dbReference>
<feature type="transmembrane region" description="Helical" evidence="1">
    <location>
        <begin position="59"/>
        <end position="79"/>
    </location>
</feature>
<evidence type="ECO:0000313" key="3">
    <source>
        <dbReference type="Proteomes" id="UP000316213"/>
    </source>
</evidence>
<organism evidence="2 3">
    <name type="scientific">Neorhodopirellula pilleata</name>
    <dbReference type="NCBI Taxonomy" id="2714738"/>
    <lineage>
        <taxon>Bacteria</taxon>
        <taxon>Pseudomonadati</taxon>
        <taxon>Planctomycetota</taxon>
        <taxon>Planctomycetia</taxon>
        <taxon>Pirellulales</taxon>
        <taxon>Pirellulaceae</taxon>
        <taxon>Neorhodopirellula</taxon>
    </lineage>
</organism>
<accession>A0A5C6ATL9</accession>
<keyword evidence="1" id="KW-0472">Membrane</keyword>
<dbReference type="EMBL" id="SJPM01000002">
    <property type="protein sequence ID" value="TWU01484.1"/>
    <property type="molecule type" value="Genomic_DNA"/>
</dbReference>
<evidence type="ECO:0000256" key="1">
    <source>
        <dbReference type="SAM" id="Phobius"/>
    </source>
</evidence>
<proteinExistence type="predicted"/>
<protein>
    <submittedName>
        <fullName evidence="2">Uncharacterized protein</fullName>
    </submittedName>
</protein>
<sequence length="80" mass="8813">MAPGLLGAFLIVLGWGEMGDWKREMQTSNMPLLLTFAVLYFVAGFSCVLAASRWWRGRYSIAIALNAPFFLVLCVGIILG</sequence>